<evidence type="ECO:0008006" key="3">
    <source>
        <dbReference type="Google" id="ProtNLM"/>
    </source>
</evidence>
<sequence>MPFILALLGIIVTAYFWANRARNAGNVARDIVDMAGDVRLAARRFGFTRKANVHPVESIEDPDIAAASLAHAFVALDEMPSKDQQQIMLIQLRSVLRVDQETAQELLVLGTWLVNECGGPMPAITRIAKKLYRLQGASALEPVTEILTGIKKAEGEAMSQRQEEALSEIRTILRVR</sequence>
<dbReference type="RefSeq" id="WP_089992452.1">
    <property type="nucleotide sequence ID" value="NZ_FOIZ01000001.1"/>
</dbReference>
<accession>A0A1I0Q1J7</accession>
<evidence type="ECO:0000313" key="2">
    <source>
        <dbReference type="Proteomes" id="UP000199167"/>
    </source>
</evidence>
<evidence type="ECO:0000313" key="1">
    <source>
        <dbReference type="EMBL" id="SEW20651.1"/>
    </source>
</evidence>
<dbReference type="EMBL" id="FOIZ01000001">
    <property type="protein sequence ID" value="SEW20651.1"/>
    <property type="molecule type" value="Genomic_DNA"/>
</dbReference>
<proteinExistence type="predicted"/>
<gene>
    <name evidence="1" type="ORF">SAMN04488515_1591</name>
</gene>
<organism evidence="1 2">
    <name type="scientific">Cognatiyoonia koreensis</name>
    <dbReference type="NCBI Taxonomy" id="364200"/>
    <lineage>
        <taxon>Bacteria</taxon>
        <taxon>Pseudomonadati</taxon>
        <taxon>Pseudomonadota</taxon>
        <taxon>Alphaproteobacteria</taxon>
        <taxon>Rhodobacterales</taxon>
        <taxon>Paracoccaceae</taxon>
        <taxon>Cognatiyoonia</taxon>
    </lineage>
</organism>
<keyword evidence="2" id="KW-1185">Reference proteome</keyword>
<dbReference type="Proteomes" id="UP000199167">
    <property type="component" value="Unassembled WGS sequence"/>
</dbReference>
<dbReference type="AlphaFoldDB" id="A0A1I0Q1J7"/>
<dbReference type="STRING" id="364200.SAMN04488515_1591"/>
<protein>
    <recommendedName>
        <fullName evidence="3">Tellurite resistance protein TerB</fullName>
    </recommendedName>
</protein>
<reference evidence="1 2" key="1">
    <citation type="submission" date="2016-10" db="EMBL/GenBank/DDBJ databases">
        <authorList>
            <person name="de Groot N.N."/>
        </authorList>
    </citation>
    <scope>NUCLEOTIDE SEQUENCE [LARGE SCALE GENOMIC DNA]</scope>
    <source>
        <strain evidence="1 2">DSM 17925</strain>
    </source>
</reference>
<name>A0A1I0Q1J7_9RHOB</name>
<dbReference type="OrthoDB" id="8478875at2"/>